<dbReference type="EMBL" id="CP040449">
    <property type="protein sequence ID" value="QFI53704.1"/>
    <property type="molecule type" value="Genomic_DNA"/>
</dbReference>
<protein>
    <recommendedName>
        <fullName evidence="2">DnaT DNA-binding domain-containing protein</fullName>
    </recommendedName>
</protein>
<reference evidence="3 4" key="1">
    <citation type="submission" date="2019-05" db="EMBL/GenBank/DDBJ databases">
        <title>OXA-830, a novel chromosomally encoded expanded-spectrum class D beta-lactamase in Aeromonas simiae.</title>
        <authorList>
            <person name="Zhou W."/>
            <person name="Chen Q."/>
        </authorList>
    </citation>
    <scope>NUCLEOTIDE SEQUENCE [LARGE SCALE GENOMIC DNA]</scope>
    <source>
        <strain evidence="3 4">A6</strain>
    </source>
</reference>
<feature type="compositionally biased region" description="Basic and acidic residues" evidence="1">
    <location>
        <begin position="204"/>
        <end position="225"/>
    </location>
</feature>
<dbReference type="Proteomes" id="UP000594034">
    <property type="component" value="Chromosome"/>
</dbReference>
<dbReference type="InterPro" id="IPR040480">
    <property type="entry name" value="DnaT_DNA_bind"/>
</dbReference>
<evidence type="ECO:0000256" key="1">
    <source>
        <dbReference type="SAM" id="MobiDB-lite"/>
    </source>
</evidence>
<proteinExistence type="predicted"/>
<name>A0A5J6WTW5_9GAMM</name>
<feature type="domain" description="DnaT DNA-binding" evidence="2">
    <location>
        <begin position="112"/>
        <end position="177"/>
    </location>
</feature>
<evidence type="ECO:0000259" key="2">
    <source>
        <dbReference type="Pfam" id="PF17948"/>
    </source>
</evidence>
<gene>
    <name evidence="3" type="ORF">FE240_02660</name>
</gene>
<dbReference type="AlphaFoldDB" id="A0A5J6WTW5"/>
<feature type="region of interest" description="Disordered" evidence="1">
    <location>
        <begin position="181"/>
        <end position="225"/>
    </location>
</feature>
<evidence type="ECO:0000313" key="3">
    <source>
        <dbReference type="EMBL" id="QFI53704.1"/>
    </source>
</evidence>
<accession>A0A5J6WTW5</accession>
<dbReference type="Gene3D" id="1.10.8.1180">
    <property type="match status" value="1"/>
</dbReference>
<dbReference type="Pfam" id="PF17948">
    <property type="entry name" value="DnaT"/>
    <property type="match status" value="1"/>
</dbReference>
<keyword evidence="4" id="KW-1185">Reference proteome</keyword>
<organism evidence="3 4">
    <name type="scientific">Aeromonas simiae</name>
    <dbReference type="NCBI Taxonomy" id="218936"/>
    <lineage>
        <taxon>Bacteria</taxon>
        <taxon>Pseudomonadati</taxon>
        <taxon>Pseudomonadota</taxon>
        <taxon>Gammaproteobacteria</taxon>
        <taxon>Aeromonadales</taxon>
        <taxon>Aeromonadaceae</taxon>
        <taxon>Aeromonas</taxon>
    </lineage>
</organism>
<dbReference type="KEGG" id="asim:FE240_02660"/>
<evidence type="ECO:0000313" key="4">
    <source>
        <dbReference type="Proteomes" id="UP000594034"/>
    </source>
</evidence>
<sequence length="225" mass="25920">MTPAEYSALEHPRLSHPARTLYCLQLRRIWLEHQPRVINYPVLGRALAVVDPGDPSGFSFQVNARQLTGLLDELVMAGLLECEQSGEHYHQQTFRLPLLEEETSSPLPQRPFPMHLHWRPDDALPALARLCGVIDCSYGEEELGEFIAYWLGRPEVFENQHQWMLKFVRAIKTRRYIRRPPAESGAQGYQQARPPVAESGPSRRAQEMIEEAKRLTQQKEQDDVQ</sequence>
<dbReference type="RefSeq" id="WP_193003281.1">
    <property type="nucleotide sequence ID" value="NZ_CP040449.1"/>
</dbReference>